<name>A0A2W2FQ78_9ACTN</name>
<reference evidence="5 6" key="1">
    <citation type="submission" date="2018-01" db="EMBL/GenBank/DDBJ databases">
        <title>Draft genome sequence of Sphaerisporangium sp. 7K107.</title>
        <authorList>
            <person name="Sahin N."/>
            <person name="Saygin H."/>
            <person name="Ay H."/>
        </authorList>
    </citation>
    <scope>NUCLEOTIDE SEQUENCE [LARGE SCALE GENOMIC DNA]</scope>
    <source>
        <strain evidence="5 6">7K107</strain>
    </source>
</reference>
<proteinExistence type="inferred from homology"/>
<dbReference type="Pfam" id="PF13556">
    <property type="entry name" value="HTH_30"/>
    <property type="match status" value="1"/>
</dbReference>
<accession>A0A2W2FQ78</accession>
<dbReference type="EMBL" id="POUA01000228">
    <property type="protein sequence ID" value="PZG37931.1"/>
    <property type="molecule type" value="Genomic_DNA"/>
</dbReference>
<feature type="domain" description="PucR C-terminal helix-turn-helix" evidence="2">
    <location>
        <begin position="335"/>
        <end position="383"/>
    </location>
</feature>
<dbReference type="Proteomes" id="UP000248544">
    <property type="component" value="Unassembled WGS sequence"/>
</dbReference>
<dbReference type="Gene3D" id="1.10.10.2840">
    <property type="entry name" value="PucR C-terminal helix-turn-helix domain"/>
    <property type="match status" value="1"/>
</dbReference>
<organism evidence="5 6">
    <name type="scientific">Spongiactinospora gelatinilytica</name>
    <dbReference type="NCBI Taxonomy" id="2666298"/>
    <lineage>
        <taxon>Bacteria</taxon>
        <taxon>Bacillati</taxon>
        <taxon>Actinomycetota</taxon>
        <taxon>Actinomycetes</taxon>
        <taxon>Streptosporangiales</taxon>
        <taxon>Streptosporangiaceae</taxon>
        <taxon>Spongiactinospora</taxon>
    </lineage>
</organism>
<keyword evidence="6" id="KW-1185">Reference proteome</keyword>
<dbReference type="InterPro" id="IPR051448">
    <property type="entry name" value="CdaR-like_regulators"/>
</dbReference>
<feature type="domain" description="RsbT co-antagonist protein RsbRD N-terminal" evidence="3">
    <location>
        <begin position="17"/>
        <end position="150"/>
    </location>
</feature>
<dbReference type="InterPro" id="IPR041522">
    <property type="entry name" value="CdaR_GGDEF"/>
</dbReference>
<comment type="caution">
    <text evidence="5">The sequence shown here is derived from an EMBL/GenBank/DDBJ whole genome shotgun (WGS) entry which is preliminary data.</text>
</comment>
<comment type="similarity">
    <text evidence="1">Belongs to the CdaR family.</text>
</comment>
<protein>
    <recommendedName>
        <fullName evidence="7">PucR C-terminal helix-turn-helix domain-containing protein</fullName>
    </recommendedName>
</protein>
<dbReference type="InterPro" id="IPR025751">
    <property type="entry name" value="RsbRD_N_dom"/>
</dbReference>
<evidence type="ECO:0000256" key="1">
    <source>
        <dbReference type="ARBA" id="ARBA00006754"/>
    </source>
</evidence>
<evidence type="ECO:0008006" key="7">
    <source>
        <dbReference type="Google" id="ProtNLM"/>
    </source>
</evidence>
<feature type="domain" description="CdaR GGDEF-like" evidence="4">
    <location>
        <begin position="170"/>
        <end position="290"/>
    </location>
</feature>
<evidence type="ECO:0000313" key="6">
    <source>
        <dbReference type="Proteomes" id="UP000248544"/>
    </source>
</evidence>
<evidence type="ECO:0000259" key="4">
    <source>
        <dbReference type="Pfam" id="PF17853"/>
    </source>
</evidence>
<evidence type="ECO:0000259" key="3">
    <source>
        <dbReference type="Pfam" id="PF14361"/>
    </source>
</evidence>
<dbReference type="Pfam" id="PF14361">
    <property type="entry name" value="RsbRD_N"/>
    <property type="match status" value="1"/>
</dbReference>
<dbReference type="InterPro" id="IPR042070">
    <property type="entry name" value="PucR_C-HTH_sf"/>
</dbReference>
<dbReference type="PANTHER" id="PTHR33744:SF7">
    <property type="entry name" value="PUCR FAMILY TRANSCRIPTIONAL REGULATOR"/>
    <property type="match status" value="1"/>
</dbReference>
<gene>
    <name evidence="5" type="ORF">C1I98_25095</name>
</gene>
<dbReference type="Pfam" id="PF17853">
    <property type="entry name" value="GGDEF_2"/>
    <property type="match status" value="1"/>
</dbReference>
<evidence type="ECO:0000259" key="2">
    <source>
        <dbReference type="Pfam" id="PF13556"/>
    </source>
</evidence>
<evidence type="ECO:0000313" key="5">
    <source>
        <dbReference type="EMBL" id="PZG37931.1"/>
    </source>
</evidence>
<dbReference type="PANTHER" id="PTHR33744">
    <property type="entry name" value="CARBOHYDRATE DIACID REGULATOR"/>
    <property type="match status" value="1"/>
</dbReference>
<sequence>MGDLLRLLMKRSDANARAEVSVYMRELPDYREAASDPRVYAETLDYAVWFRRRTVECVSEDRALVAGELSLIGGIGRQRARQGFSLNTAQRVLTLHANQMLREIYDAADGQDAQELLHLMASFGTQGTRGTAAYLQAHMDEQHLRLSVATRVRALAQLLLTGDAAAPGLAVSLGVDLHDHYLVVIVRMPGQALCRTGAAQDELIASVFKEHLVPLSWQRPDELLALVPHDGSVLVSPGSSPPTASCGDRLLRLVREIVERMDRPCAVGTAAGPACDLARTAELARRVAHVAPLETTPRTLSGVADVFAELAAAQLPEVDRRLREIARRLATGPDLVTTLDAYYRADMNRLLTAAALTIHPRTLDYRLQRVRALSGLDPSSVRGVRVLSTTITRVLSGAWTQESRGS</sequence>
<dbReference type="AlphaFoldDB" id="A0A2W2FQ78"/>
<dbReference type="InterPro" id="IPR025736">
    <property type="entry name" value="PucR_C-HTH_dom"/>
</dbReference>